<dbReference type="EMBL" id="BQNB010013215">
    <property type="protein sequence ID" value="GJT13254.1"/>
    <property type="molecule type" value="Genomic_DNA"/>
</dbReference>
<gene>
    <name evidence="1" type="ORF">Tco_0860296</name>
</gene>
<comment type="caution">
    <text evidence="1">The sequence shown here is derived from an EMBL/GenBank/DDBJ whole genome shotgun (WGS) entry which is preliminary data.</text>
</comment>
<organism evidence="1 2">
    <name type="scientific">Tanacetum coccineum</name>
    <dbReference type="NCBI Taxonomy" id="301880"/>
    <lineage>
        <taxon>Eukaryota</taxon>
        <taxon>Viridiplantae</taxon>
        <taxon>Streptophyta</taxon>
        <taxon>Embryophyta</taxon>
        <taxon>Tracheophyta</taxon>
        <taxon>Spermatophyta</taxon>
        <taxon>Magnoliopsida</taxon>
        <taxon>eudicotyledons</taxon>
        <taxon>Gunneridae</taxon>
        <taxon>Pentapetalae</taxon>
        <taxon>asterids</taxon>
        <taxon>campanulids</taxon>
        <taxon>Asterales</taxon>
        <taxon>Asteraceae</taxon>
        <taxon>Asteroideae</taxon>
        <taxon>Anthemideae</taxon>
        <taxon>Anthemidinae</taxon>
        <taxon>Tanacetum</taxon>
    </lineage>
</organism>
<name>A0ABQ5BK82_9ASTR</name>
<dbReference type="Proteomes" id="UP001151760">
    <property type="component" value="Unassembled WGS sequence"/>
</dbReference>
<evidence type="ECO:0000313" key="1">
    <source>
        <dbReference type="EMBL" id="GJT13254.1"/>
    </source>
</evidence>
<evidence type="ECO:0000313" key="2">
    <source>
        <dbReference type="Proteomes" id="UP001151760"/>
    </source>
</evidence>
<sequence length="178" mass="20300">MFQKKRSLGINNKSAKVVVSQHANNRRVQLLGVRCAFVYDSETFKKIWSDDPDDLSIQVTIPSNLNIVLVSPYYKLMICHDAVKESHDISQSKTASISVKKDNWEILKMLTRVHGMDFRLGYLCESRSIQVFQLLDLSSDSCYPATMPSSPLETTRVLSFTLCIRNMHRLRPQTTSDA</sequence>
<protein>
    <submittedName>
        <fullName evidence="1">Uncharacterized protein</fullName>
    </submittedName>
</protein>
<reference evidence="1" key="2">
    <citation type="submission" date="2022-01" db="EMBL/GenBank/DDBJ databases">
        <authorList>
            <person name="Yamashiro T."/>
            <person name="Shiraishi A."/>
            <person name="Satake H."/>
            <person name="Nakayama K."/>
        </authorList>
    </citation>
    <scope>NUCLEOTIDE SEQUENCE</scope>
</reference>
<accession>A0ABQ5BK82</accession>
<proteinExistence type="predicted"/>
<reference evidence="1" key="1">
    <citation type="journal article" date="2022" name="Int. J. Mol. Sci.">
        <title>Draft Genome of Tanacetum Coccineum: Genomic Comparison of Closely Related Tanacetum-Family Plants.</title>
        <authorList>
            <person name="Yamashiro T."/>
            <person name="Shiraishi A."/>
            <person name="Nakayama K."/>
            <person name="Satake H."/>
        </authorList>
    </citation>
    <scope>NUCLEOTIDE SEQUENCE</scope>
</reference>
<keyword evidence="2" id="KW-1185">Reference proteome</keyword>